<gene>
    <name evidence="1" type="ORF">SSLN_LOCUS9914</name>
</gene>
<keyword evidence="2" id="KW-1185">Reference proteome</keyword>
<evidence type="ECO:0000313" key="2">
    <source>
        <dbReference type="Proteomes" id="UP000275846"/>
    </source>
</evidence>
<organism evidence="3">
    <name type="scientific">Schistocephalus solidus</name>
    <name type="common">Tapeworm</name>
    <dbReference type="NCBI Taxonomy" id="70667"/>
    <lineage>
        <taxon>Eukaryota</taxon>
        <taxon>Metazoa</taxon>
        <taxon>Spiralia</taxon>
        <taxon>Lophotrochozoa</taxon>
        <taxon>Platyhelminthes</taxon>
        <taxon>Cestoda</taxon>
        <taxon>Eucestoda</taxon>
        <taxon>Diphyllobothriidea</taxon>
        <taxon>Diphyllobothriidae</taxon>
        <taxon>Schistocephalus</taxon>
    </lineage>
</organism>
<evidence type="ECO:0000313" key="1">
    <source>
        <dbReference type="EMBL" id="VDL96299.1"/>
    </source>
</evidence>
<dbReference type="Proteomes" id="UP000275846">
    <property type="component" value="Unassembled WGS sequence"/>
</dbReference>
<dbReference type="OrthoDB" id="10030815at2759"/>
<dbReference type="EMBL" id="UYSU01035537">
    <property type="protein sequence ID" value="VDL96299.1"/>
    <property type="molecule type" value="Genomic_DNA"/>
</dbReference>
<dbReference type="InterPro" id="IPR036691">
    <property type="entry name" value="Endo/exonu/phosph_ase_sf"/>
</dbReference>
<dbReference type="SUPFAM" id="SSF56219">
    <property type="entry name" value="DNase I-like"/>
    <property type="match status" value="1"/>
</dbReference>
<dbReference type="AlphaFoldDB" id="A0A183T0B3"/>
<sequence length="385" mass="43921">MPRDTVYVYYTIGDNFVLHGDSQKIAIGNLTKPIPTGFRKRSSACKVAVQVSPPTLATWKVRSLLDNHRSKWLERRTALITGELVLYKVDLAAYSETRFSEQGQLQEVGAGYTFFLSSRPKAEQRDAGVAVAIRNDIVGRLPCLPQGINDRLMSLHLPLRGENFAIIISDYAPPMTSSDAAKKKSYEDLHALLATVSKFDKLIDLGDFNARVGTDHAAWQGVLGPNGVPGRNDKGLLPTQEKVTWMHPRLRRWHLLDYVLVRRRDRLDVLVTKAIRDADDWTDHCLGISQMSLRLQPRRRPKVIGHQSTALEVLGRTRRQHQDWFDDNNADISNFLAEKNGLHKAYMNLRTDATKAAFFRCRRLVQLRLREMQDVWMVRKAEEIQ</sequence>
<name>A0A183T0B3_SCHSO</name>
<dbReference type="WBParaSite" id="SSLN_0001027701-mRNA-1">
    <property type="protein sequence ID" value="SSLN_0001027701-mRNA-1"/>
    <property type="gene ID" value="SSLN_0001027701"/>
</dbReference>
<dbReference type="Gene3D" id="3.60.10.10">
    <property type="entry name" value="Endonuclease/exonuclease/phosphatase"/>
    <property type="match status" value="1"/>
</dbReference>
<evidence type="ECO:0000313" key="3">
    <source>
        <dbReference type="WBParaSite" id="SSLN_0001027701-mRNA-1"/>
    </source>
</evidence>
<proteinExistence type="predicted"/>
<accession>A0A183T0B3</accession>
<reference evidence="3" key="1">
    <citation type="submission" date="2016-06" db="UniProtKB">
        <authorList>
            <consortium name="WormBaseParasite"/>
        </authorList>
    </citation>
    <scope>IDENTIFICATION</scope>
</reference>
<reference evidence="1 2" key="2">
    <citation type="submission" date="2018-11" db="EMBL/GenBank/DDBJ databases">
        <authorList>
            <consortium name="Pathogen Informatics"/>
        </authorList>
    </citation>
    <scope>NUCLEOTIDE SEQUENCE [LARGE SCALE GENOMIC DNA]</scope>
    <source>
        <strain evidence="1 2">NST_G2</strain>
    </source>
</reference>
<protein>
    <submittedName>
        <fullName evidence="3">Endo/exonuclease/phosphatase domain-containing protein</fullName>
    </submittedName>
</protein>